<comment type="caution">
    <text evidence="2">The sequence shown here is derived from an EMBL/GenBank/DDBJ whole genome shotgun (WGS) entry which is preliminary data.</text>
</comment>
<protein>
    <submittedName>
        <fullName evidence="2">Uncharacterized protein</fullName>
    </submittedName>
</protein>
<name>A0ABN2VKK9_9ACTN</name>
<dbReference type="EMBL" id="BAAAPE010000001">
    <property type="protein sequence ID" value="GAA2064351.1"/>
    <property type="molecule type" value="Genomic_DNA"/>
</dbReference>
<sequence>MHQAVRIDRVRPVLRRPSVPVTDAQPAIREDAGVQHLQIDGALRAGPPGAGVDEDAPAGQLGGGPVGRGQGGHHLAQGRTERALQAERRMGALGGQHEQGTRLVGGQPGDVRTEAGEQGDAAVPAALGVDGHSGGREGLDVAVDRAGGHLQALGQFGGGNAAPGLEKQQDRQETVGFHVLQGAAKT</sequence>
<dbReference type="Proteomes" id="UP001500016">
    <property type="component" value="Unassembled WGS sequence"/>
</dbReference>
<keyword evidence="3" id="KW-1185">Reference proteome</keyword>
<reference evidence="2 3" key="1">
    <citation type="journal article" date="2019" name="Int. J. Syst. Evol. Microbiol.">
        <title>The Global Catalogue of Microorganisms (GCM) 10K type strain sequencing project: providing services to taxonomists for standard genome sequencing and annotation.</title>
        <authorList>
            <consortium name="The Broad Institute Genomics Platform"/>
            <consortium name="The Broad Institute Genome Sequencing Center for Infectious Disease"/>
            <person name="Wu L."/>
            <person name="Ma J."/>
        </authorList>
    </citation>
    <scope>NUCLEOTIDE SEQUENCE [LARGE SCALE GENOMIC DNA]</scope>
    <source>
        <strain evidence="2 3">JCM 15478</strain>
    </source>
</reference>
<feature type="region of interest" description="Disordered" evidence="1">
    <location>
        <begin position="42"/>
        <end position="81"/>
    </location>
</feature>
<feature type="compositionally biased region" description="Gly residues" evidence="1">
    <location>
        <begin position="60"/>
        <end position="72"/>
    </location>
</feature>
<evidence type="ECO:0000313" key="3">
    <source>
        <dbReference type="Proteomes" id="UP001500016"/>
    </source>
</evidence>
<evidence type="ECO:0000313" key="2">
    <source>
        <dbReference type="EMBL" id="GAA2064351.1"/>
    </source>
</evidence>
<organism evidence="2 3">
    <name type="scientific">Streptomyces albiaxialis</name>
    <dbReference type="NCBI Taxonomy" id="329523"/>
    <lineage>
        <taxon>Bacteria</taxon>
        <taxon>Bacillati</taxon>
        <taxon>Actinomycetota</taxon>
        <taxon>Actinomycetes</taxon>
        <taxon>Kitasatosporales</taxon>
        <taxon>Streptomycetaceae</taxon>
        <taxon>Streptomyces</taxon>
    </lineage>
</organism>
<proteinExistence type="predicted"/>
<gene>
    <name evidence="2" type="ORF">GCM10009801_08900</name>
</gene>
<evidence type="ECO:0000256" key="1">
    <source>
        <dbReference type="SAM" id="MobiDB-lite"/>
    </source>
</evidence>
<accession>A0ABN2VKK9</accession>